<proteinExistence type="predicted"/>
<accession>A0ACC2LIL0</accession>
<evidence type="ECO:0000313" key="2">
    <source>
        <dbReference type="Proteomes" id="UP001234297"/>
    </source>
</evidence>
<protein>
    <submittedName>
        <fullName evidence="1">Uncharacterized protein</fullName>
    </submittedName>
</protein>
<gene>
    <name evidence="1" type="ORF">MRB53_026526</name>
</gene>
<comment type="caution">
    <text evidence="1">The sequence shown here is derived from an EMBL/GenBank/DDBJ whole genome shotgun (WGS) entry which is preliminary data.</text>
</comment>
<keyword evidence="2" id="KW-1185">Reference proteome</keyword>
<name>A0ACC2LIL0_PERAE</name>
<reference evidence="1 2" key="1">
    <citation type="journal article" date="2022" name="Hortic Res">
        <title>A haplotype resolved chromosomal level avocado genome allows analysis of novel avocado genes.</title>
        <authorList>
            <person name="Nath O."/>
            <person name="Fletcher S.J."/>
            <person name="Hayward A."/>
            <person name="Shaw L.M."/>
            <person name="Masouleh A.K."/>
            <person name="Furtado A."/>
            <person name="Henry R.J."/>
            <person name="Mitter N."/>
        </authorList>
    </citation>
    <scope>NUCLEOTIDE SEQUENCE [LARGE SCALE GENOMIC DNA]</scope>
    <source>
        <strain evidence="2">cv. Hass</strain>
    </source>
</reference>
<evidence type="ECO:0000313" key="1">
    <source>
        <dbReference type="EMBL" id="KAJ8633190.1"/>
    </source>
</evidence>
<dbReference type="EMBL" id="CM056816">
    <property type="protein sequence ID" value="KAJ8633190.1"/>
    <property type="molecule type" value="Genomic_DNA"/>
</dbReference>
<dbReference type="Proteomes" id="UP001234297">
    <property type="component" value="Chromosome 8"/>
</dbReference>
<sequence length="124" mass="13557">MVSFKGDEDAAGVGGIELEVVEGLGDSVEVKELKLVGASMEDVAEMNGQALSFDSMWGALELGHARRMFELGLGFAGSWNVSGQLNDVIALYERVREHTTASRIARMMAYARHGRIHEARTLFK</sequence>
<organism evidence="1 2">
    <name type="scientific">Persea americana</name>
    <name type="common">Avocado</name>
    <dbReference type="NCBI Taxonomy" id="3435"/>
    <lineage>
        <taxon>Eukaryota</taxon>
        <taxon>Viridiplantae</taxon>
        <taxon>Streptophyta</taxon>
        <taxon>Embryophyta</taxon>
        <taxon>Tracheophyta</taxon>
        <taxon>Spermatophyta</taxon>
        <taxon>Magnoliopsida</taxon>
        <taxon>Magnoliidae</taxon>
        <taxon>Laurales</taxon>
        <taxon>Lauraceae</taxon>
        <taxon>Persea</taxon>
    </lineage>
</organism>